<dbReference type="AlphaFoldDB" id="A0A8H3M349"/>
<protein>
    <submittedName>
        <fullName evidence="1">Uncharacterized protein</fullName>
    </submittedName>
</protein>
<dbReference type="Proteomes" id="UP000615446">
    <property type="component" value="Unassembled WGS sequence"/>
</dbReference>
<accession>A0A8H3M349</accession>
<gene>
    <name evidence="1" type="ORF">RCL2_002243400</name>
</gene>
<evidence type="ECO:0000313" key="2">
    <source>
        <dbReference type="Proteomes" id="UP000615446"/>
    </source>
</evidence>
<comment type="caution">
    <text evidence="1">The sequence shown here is derived from an EMBL/GenBank/DDBJ whole genome shotgun (WGS) entry which is preliminary data.</text>
</comment>
<dbReference type="EMBL" id="BLAL01000244">
    <property type="protein sequence ID" value="GES95773.1"/>
    <property type="molecule type" value="Genomic_DNA"/>
</dbReference>
<name>A0A8H3M349_9GLOM</name>
<evidence type="ECO:0000313" key="1">
    <source>
        <dbReference type="EMBL" id="GES95773.1"/>
    </source>
</evidence>
<reference evidence="1" key="1">
    <citation type="submission" date="2019-10" db="EMBL/GenBank/DDBJ databases">
        <title>Conservation and host-specific expression of non-tandemly repeated heterogenous ribosome RNA gene in arbuscular mycorrhizal fungi.</title>
        <authorList>
            <person name="Maeda T."/>
            <person name="Kobayashi Y."/>
            <person name="Nakagawa T."/>
            <person name="Ezawa T."/>
            <person name="Yamaguchi K."/>
            <person name="Bino T."/>
            <person name="Nishimoto Y."/>
            <person name="Shigenobu S."/>
            <person name="Kawaguchi M."/>
        </authorList>
    </citation>
    <scope>NUCLEOTIDE SEQUENCE</scope>
    <source>
        <strain evidence="1">HR1</strain>
    </source>
</reference>
<sequence>MVFPTTYNDEKLKECNKCKEKCQDSSRTSCCACRVISLEPDFLAQKGAIEELIENAGHKCIFFSKFHCELNFIKRYWSAAKSSQESVGAIWIFTGKVLMEISGVCSKKV</sequence>
<dbReference type="PANTHER" id="PTHR35871:SF1">
    <property type="entry name" value="CXC1-LIKE CYSTEINE CLUSTER ASSOCIATED WITH KDZ TRANSPOSASES DOMAIN-CONTAINING PROTEIN"/>
    <property type="match status" value="1"/>
</dbReference>
<dbReference type="PANTHER" id="PTHR35871">
    <property type="entry name" value="EXPRESSED PROTEIN"/>
    <property type="match status" value="1"/>
</dbReference>
<organism evidence="1 2">
    <name type="scientific">Rhizophagus clarus</name>
    <dbReference type="NCBI Taxonomy" id="94130"/>
    <lineage>
        <taxon>Eukaryota</taxon>
        <taxon>Fungi</taxon>
        <taxon>Fungi incertae sedis</taxon>
        <taxon>Mucoromycota</taxon>
        <taxon>Glomeromycotina</taxon>
        <taxon>Glomeromycetes</taxon>
        <taxon>Glomerales</taxon>
        <taxon>Glomeraceae</taxon>
        <taxon>Rhizophagus</taxon>
    </lineage>
</organism>
<dbReference type="OrthoDB" id="10044727at2759"/>
<proteinExistence type="predicted"/>